<dbReference type="GO" id="GO:0009117">
    <property type="term" value="P:nucleotide metabolic process"/>
    <property type="evidence" value="ECO:0007669"/>
    <property type="project" value="UniProtKB-KW"/>
</dbReference>
<dbReference type="AlphaFoldDB" id="A0A1I6U1N7"/>
<dbReference type="Proteomes" id="UP000199392">
    <property type="component" value="Unassembled WGS sequence"/>
</dbReference>
<proteinExistence type="inferred from homology"/>
<keyword evidence="3 4" id="KW-0546">Nucleotide metabolism</keyword>
<dbReference type="PANTHER" id="PTHR43213:SF5">
    <property type="entry name" value="BIFUNCTIONAL DTTP_UTP PYROPHOSPHATASE_METHYLTRANSFERASE PROTEIN-RELATED"/>
    <property type="match status" value="1"/>
</dbReference>
<feature type="active site" description="Proton acceptor" evidence="4">
    <location>
        <position position="76"/>
    </location>
</feature>
<evidence type="ECO:0000256" key="1">
    <source>
        <dbReference type="ARBA" id="ARBA00001968"/>
    </source>
</evidence>
<comment type="catalytic activity">
    <reaction evidence="4">
        <text>a 2'-deoxyribonucleoside 5'-triphosphate + H2O = a 2'-deoxyribonucleoside 5'-phosphate + diphosphate + H(+)</text>
        <dbReference type="Rhea" id="RHEA:44644"/>
        <dbReference type="ChEBI" id="CHEBI:15377"/>
        <dbReference type="ChEBI" id="CHEBI:15378"/>
        <dbReference type="ChEBI" id="CHEBI:33019"/>
        <dbReference type="ChEBI" id="CHEBI:61560"/>
        <dbReference type="ChEBI" id="CHEBI:65317"/>
        <dbReference type="EC" id="3.6.1.9"/>
    </reaction>
</comment>
<dbReference type="PANTHER" id="PTHR43213">
    <property type="entry name" value="BIFUNCTIONAL DTTP/UTP PYROPHOSPHATASE/METHYLTRANSFERASE PROTEIN-RELATED"/>
    <property type="match status" value="1"/>
</dbReference>
<dbReference type="SUPFAM" id="SSF52972">
    <property type="entry name" value="ITPase-like"/>
    <property type="match status" value="1"/>
</dbReference>
<evidence type="ECO:0000256" key="2">
    <source>
        <dbReference type="ARBA" id="ARBA00022801"/>
    </source>
</evidence>
<dbReference type="STRING" id="311180.SAMN04488050_10758"/>
<evidence type="ECO:0000313" key="6">
    <source>
        <dbReference type="Proteomes" id="UP000199392"/>
    </source>
</evidence>
<keyword evidence="2 4" id="KW-0378">Hydrolase</keyword>
<dbReference type="HAMAP" id="MF_00528">
    <property type="entry name" value="Maf"/>
    <property type="match status" value="1"/>
</dbReference>
<dbReference type="RefSeq" id="WP_092425657.1">
    <property type="nucleotide sequence ID" value="NZ_FNCL01000007.1"/>
</dbReference>
<organism evidence="5 6">
    <name type="scientific">Alloyangia pacifica</name>
    <dbReference type="NCBI Taxonomy" id="311180"/>
    <lineage>
        <taxon>Bacteria</taxon>
        <taxon>Pseudomonadati</taxon>
        <taxon>Pseudomonadota</taxon>
        <taxon>Alphaproteobacteria</taxon>
        <taxon>Rhodobacterales</taxon>
        <taxon>Roseobacteraceae</taxon>
        <taxon>Alloyangia</taxon>
    </lineage>
</organism>
<evidence type="ECO:0000256" key="3">
    <source>
        <dbReference type="ARBA" id="ARBA00023080"/>
    </source>
</evidence>
<keyword evidence="6" id="KW-1185">Reference proteome</keyword>
<dbReference type="GO" id="GO:0047429">
    <property type="term" value="F:nucleoside triphosphate diphosphatase activity"/>
    <property type="evidence" value="ECO:0007669"/>
    <property type="project" value="UniProtKB-EC"/>
</dbReference>
<evidence type="ECO:0000313" key="5">
    <source>
        <dbReference type="EMBL" id="SFS95268.1"/>
    </source>
</evidence>
<dbReference type="Gene3D" id="3.90.950.10">
    <property type="match status" value="1"/>
</dbReference>
<dbReference type="PIRSF" id="PIRSF006305">
    <property type="entry name" value="Maf"/>
    <property type="match status" value="1"/>
</dbReference>
<dbReference type="InterPro" id="IPR003697">
    <property type="entry name" value="Maf-like"/>
</dbReference>
<dbReference type="Pfam" id="PF02545">
    <property type="entry name" value="Maf"/>
    <property type="match status" value="1"/>
</dbReference>
<accession>A0A1I6U1N7</accession>
<reference evidence="6" key="1">
    <citation type="submission" date="2016-10" db="EMBL/GenBank/DDBJ databases">
        <authorList>
            <person name="Varghese N."/>
            <person name="Submissions S."/>
        </authorList>
    </citation>
    <scope>NUCLEOTIDE SEQUENCE [LARGE SCALE GENOMIC DNA]</scope>
    <source>
        <strain evidence="6">DSM 26894</strain>
    </source>
</reference>
<dbReference type="InterPro" id="IPR029001">
    <property type="entry name" value="ITPase-like_fam"/>
</dbReference>
<comment type="cofactor">
    <cofactor evidence="1 4">
        <name>a divalent metal cation</name>
        <dbReference type="ChEBI" id="CHEBI:60240"/>
    </cofactor>
</comment>
<dbReference type="EC" id="3.6.1.9" evidence="4"/>
<dbReference type="EMBL" id="FOZW01000007">
    <property type="protein sequence ID" value="SFS95268.1"/>
    <property type="molecule type" value="Genomic_DNA"/>
</dbReference>
<name>A0A1I6U1N7_9RHOB</name>
<comment type="function">
    <text evidence="4">Nucleoside triphosphate pyrophosphatase. May have a dual role in cell division arrest and in preventing the incorporation of modified nucleotides into cellular nucleic acids.</text>
</comment>
<sequence>MSLPLILASGSQIRADLLRAAGVSFAIEVAKVDESSIRDSLLAEGAAPRDVADALAEYKARKVSARNPAALVLGCDQVLSCNGKLYSKPQSTEDARAQLMELRDQRLHLLSAAVIYEGGEPVWRHVGVARLKMRAFSETYLDDYIERNWESLRSSVGGFKLEEEGVRLFASIEGSHFTILGLPLLELLGFLEVRGVIAG</sequence>
<evidence type="ECO:0000256" key="4">
    <source>
        <dbReference type="HAMAP-Rule" id="MF_00528"/>
    </source>
</evidence>
<comment type="catalytic activity">
    <reaction evidence="4">
        <text>a ribonucleoside 5'-triphosphate + H2O = a ribonucleoside 5'-phosphate + diphosphate + H(+)</text>
        <dbReference type="Rhea" id="RHEA:23996"/>
        <dbReference type="ChEBI" id="CHEBI:15377"/>
        <dbReference type="ChEBI" id="CHEBI:15378"/>
        <dbReference type="ChEBI" id="CHEBI:33019"/>
        <dbReference type="ChEBI" id="CHEBI:58043"/>
        <dbReference type="ChEBI" id="CHEBI:61557"/>
        <dbReference type="EC" id="3.6.1.9"/>
    </reaction>
</comment>
<dbReference type="GO" id="GO:0005737">
    <property type="term" value="C:cytoplasm"/>
    <property type="evidence" value="ECO:0007669"/>
    <property type="project" value="UniProtKB-SubCell"/>
</dbReference>
<comment type="similarity">
    <text evidence="4">Belongs to the Maf family.</text>
</comment>
<protein>
    <recommendedName>
        <fullName evidence="4">Nucleoside triphosphate pyrophosphatase</fullName>
        <ecNumber evidence="4">3.6.1.9</ecNumber>
    </recommendedName>
    <alternativeName>
        <fullName evidence="4">Nucleotide pyrophosphatase</fullName>
        <shortName evidence="4">Nucleotide PPase</shortName>
    </alternativeName>
</protein>
<gene>
    <name evidence="5" type="ORF">SAMN04488050_10758</name>
</gene>
<keyword evidence="4" id="KW-0963">Cytoplasm</keyword>
<comment type="caution">
    <text evidence="4">Lacks conserved residue(s) required for the propagation of feature annotation.</text>
</comment>
<dbReference type="OrthoDB" id="9813962at2"/>
<comment type="subcellular location">
    <subcellularLocation>
        <location evidence="4">Cytoplasm</location>
    </subcellularLocation>
</comment>